<evidence type="ECO:0000313" key="2">
    <source>
        <dbReference type="EMBL" id="CAA9237893.1"/>
    </source>
</evidence>
<reference evidence="2" key="1">
    <citation type="submission" date="2020-02" db="EMBL/GenBank/DDBJ databases">
        <authorList>
            <person name="Meier V. D."/>
        </authorList>
    </citation>
    <scope>NUCLEOTIDE SEQUENCE</scope>
    <source>
        <strain evidence="2">AVDCRST_MAG10</strain>
    </source>
</reference>
<organism evidence="2">
    <name type="scientific">uncultured Acidimicrobiales bacterium</name>
    <dbReference type="NCBI Taxonomy" id="310071"/>
    <lineage>
        <taxon>Bacteria</taxon>
        <taxon>Bacillati</taxon>
        <taxon>Actinomycetota</taxon>
        <taxon>Acidimicrobiia</taxon>
        <taxon>Acidimicrobiales</taxon>
        <taxon>environmental samples</taxon>
    </lineage>
</organism>
<dbReference type="EMBL" id="CADCTB010000096">
    <property type="protein sequence ID" value="CAA9237893.1"/>
    <property type="molecule type" value="Genomic_DNA"/>
</dbReference>
<proteinExistence type="predicted"/>
<feature type="non-terminal residue" evidence="2">
    <location>
        <position position="144"/>
    </location>
</feature>
<dbReference type="AlphaFoldDB" id="A0A6J4I070"/>
<feature type="compositionally biased region" description="Low complexity" evidence="1">
    <location>
        <begin position="43"/>
        <end position="59"/>
    </location>
</feature>
<feature type="compositionally biased region" description="Polar residues" evidence="1">
    <location>
        <begin position="106"/>
        <end position="116"/>
    </location>
</feature>
<name>A0A6J4I070_9ACTN</name>
<gene>
    <name evidence="2" type="ORF">AVDCRST_MAG10-1448</name>
</gene>
<sequence>WLCSSSVTPRPGTVTSGSRPTTSVPSRPRGRPRPRRWSPPSPDSTSPASSRAPTCGAARRSPRWPPPAGWPSSRATTWPRAKVGPAWRWSAVCSPAGRTWCCARTGTSSRRCSTGWRSGGRTTPARARPGSSTTPDRGISLRLT</sequence>
<accession>A0A6J4I070</accession>
<feature type="region of interest" description="Disordered" evidence="1">
    <location>
        <begin position="106"/>
        <end position="144"/>
    </location>
</feature>
<evidence type="ECO:0000256" key="1">
    <source>
        <dbReference type="SAM" id="MobiDB-lite"/>
    </source>
</evidence>
<protein>
    <submittedName>
        <fullName evidence="2">Uncharacterized protein</fullName>
    </submittedName>
</protein>
<feature type="compositionally biased region" description="Low complexity" evidence="1">
    <location>
        <begin position="11"/>
        <end position="27"/>
    </location>
</feature>
<feature type="region of interest" description="Disordered" evidence="1">
    <location>
        <begin position="1"/>
        <end position="81"/>
    </location>
</feature>
<feature type="non-terminal residue" evidence="2">
    <location>
        <position position="1"/>
    </location>
</feature>